<evidence type="ECO:0000313" key="7">
    <source>
        <dbReference type="Proteomes" id="UP000527548"/>
    </source>
</evidence>
<evidence type="ECO:0000313" key="6">
    <source>
        <dbReference type="Proteomes" id="UP000524010"/>
    </source>
</evidence>
<reference evidence="1" key="5">
    <citation type="submission" date="2023-10" db="EMBL/GenBank/DDBJ databases">
        <authorList>
            <person name="Leclercq S."/>
        </authorList>
    </citation>
    <scope>NUCLEOTIDE SEQUENCE</scope>
    <source>
        <strain evidence="1">F848</strain>
    </source>
</reference>
<comment type="caution">
    <text evidence="4">The sequence shown here is derived from an EMBL/GenBank/DDBJ whole genome shotgun (WGS) entry which is preliminary data.</text>
</comment>
<gene>
    <name evidence="2" type="ORF">BTB68_002051</name>
    <name evidence="4" type="ORF">C719_004034</name>
    <name evidence="3" type="ORF">F9461_21625</name>
    <name evidence="1" type="ORF">FGAF848_43760</name>
    <name evidence="5" type="ORF">JNA68_19580</name>
</gene>
<dbReference type="EMBL" id="AASVQO010000020">
    <property type="protein sequence ID" value="EFH3675781.1"/>
    <property type="molecule type" value="Genomic_DNA"/>
</dbReference>
<evidence type="ECO:0000313" key="1">
    <source>
        <dbReference type="EMBL" id="CAK1215363.1"/>
    </source>
</evidence>
<dbReference type="Proteomes" id="UP000527548">
    <property type="component" value="Unassembled WGS sequence"/>
</dbReference>
<evidence type="ECO:0000313" key="2">
    <source>
        <dbReference type="EMBL" id="EFF8954116.1"/>
    </source>
</evidence>
<dbReference type="EMBL" id="JAETYU010000027">
    <property type="protein sequence ID" value="MBL6205377.1"/>
    <property type="molecule type" value="Genomic_DNA"/>
</dbReference>
<proteinExistence type="predicted"/>
<evidence type="ECO:0000313" key="3">
    <source>
        <dbReference type="EMBL" id="EFH3675781.1"/>
    </source>
</evidence>
<evidence type="ECO:0000313" key="5">
    <source>
        <dbReference type="EMBL" id="MBL6205377.1"/>
    </source>
</evidence>
<name>A0A0L6Y212_ECOLX</name>
<evidence type="ECO:0000313" key="4">
    <source>
        <dbReference type="EMBL" id="EFM0254800.1"/>
    </source>
</evidence>
<reference evidence="5" key="4">
    <citation type="submission" date="2021-01" db="EMBL/GenBank/DDBJ databases">
        <title>Genomes of Escherichia coli STEC strains from raw meat-based diets for companion animals.</title>
        <authorList>
            <person name="Stevens M.J.A."/>
            <person name="Stephan R."/>
        </authorList>
    </citation>
    <scope>NUCLEOTIDE SEQUENCE</scope>
    <source>
        <strain evidence="5">ATC7-7</strain>
    </source>
</reference>
<evidence type="ECO:0000313" key="8">
    <source>
        <dbReference type="Proteomes" id="UP000534496"/>
    </source>
</evidence>
<accession>A0A0L6Y212</accession>
<reference evidence="3 8" key="2">
    <citation type="submission" date="2019-12" db="EMBL/GenBank/DDBJ databases">
        <authorList>
            <consortium name="NARMS: The National Antimicrobial Resistance Monitoring System"/>
        </authorList>
    </citation>
    <scope>NUCLEOTIDE SEQUENCE [LARGE SCALE GENOMIC DNA]</scope>
    <source>
        <strain evidence="3 8">CVM N19EC0189</strain>
    </source>
</reference>
<reference evidence="2 6" key="3">
    <citation type="submission" date="2020-02" db="EMBL/GenBank/DDBJ databases">
        <authorList>
            <consortium name="PulseNet: The National Subtyping Network for Foodborne Disease Surveillance"/>
            <person name="Tarr C.L."/>
            <person name="Trees E."/>
            <person name="Katz L.S."/>
            <person name="Carleton-Romer H.A."/>
            <person name="Stroika S."/>
            <person name="Kucerova Z."/>
            <person name="Roache K.F."/>
            <person name="Sabol A.L."/>
            <person name="Besser J."/>
            <person name="Gerner-Smidt P."/>
        </authorList>
    </citation>
    <scope>NUCLEOTIDE SEQUENCE [LARGE SCALE GENOMIC DNA]</scope>
    <source>
        <strain evidence="2 6">PNUSAE005278</strain>
    </source>
</reference>
<dbReference type="Proteomes" id="UP000534496">
    <property type="component" value="Unassembled WGS sequence"/>
</dbReference>
<dbReference type="Proteomes" id="UP001190091">
    <property type="component" value="Unassembled WGS sequence"/>
</dbReference>
<dbReference type="Proteomes" id="UP000524010">
    <property type="component" value="Unassembled WGS sequence"/>
</dbReference>
<dbReference type="EMBL" id="AATJOC010000016">
    <property type="protein sequence ID" value="EFM0254800.1"/>
    <property type="molecule type" value="Genomic_DNA"/>
</dbReference>
<sequence>MPIIFSPNTLKMEQYHGDRVKMEKYNSNPFQFNAVYYTNIDDFKNLLKDLINTMTNGKVEFNSEQLSKLMAEITSFESNLDGTPKDINFISQNEHLRQTVSIRQDGLCTKITLIVEETHFDIDHGDILHGKKWSETRVLPEELNMAIVVENLRNLPHS</sequence>
<dbReference type="GeneID" id="75169580"/>
<dbReference type="Proteomes" id="UP000655659">
    <property type="component" value="Unassembled WGS sequence"/>
</dbReference>
<dbReference type="AlphaFoldDB" id="A0A0L6Y212"/>
<organism evidence="4 7">
    <name type="scientific">Escherichia coli</name>
    <dbReference type="NCBI Taxonomy" id="562"/>
    <lineage>
        <taxon>Bacteria</taxon>
        <taxon>Pseudomonadati</taxon>
        <taxon>Pseudomonadota</taxon>
        <taxon>Gammaproteobacteria</taxon>
        <taxon>Enterobacterales</taxon>
        <taxon>Enterobacteriaceae</taxon>
        <taxon>Escherichia</taxon>
    </lineage>
</organism>
<dbReference type="EMBL" id="AASRHK010000017">
    <property type="protein sequence ID" value="EFF8954116.1"/>
    <property type="molecule type" value="Genomic_DNA"/>
</dbReference>
<protein>
    <submittedName>
        <fullName evidence="4">Uncharacterized protein</fullName>
    </submittedName>
</protein>
<dbReference type="EMBL" id="CAUZHL010000006">
    <property type="protein sequence ID" value="CAK1215363.1"/>
    <property type="molecule type" value="Genomic_DNA"/>
</dbReference>
<dbReference type="RefSeq" id="WP_001121509.1">
    <property type="nucleotide sequence ID" value="NZ_BFMA01000108.1"/>
</dbReference>
<reference evidence="4 7" key="1">
    <citation type="submission" date="2018-08" db="EMBL/GenBank/DDBJ databases">
        <authorList>
            <consortium name="GenomeTrakr network: Whole genome sequencing for foodborne pathogen traceback"/>
        </authorList>
    </citation>
    <scope>NUCLEOTIDE SEQUENCE [LARGE SCALE GENOMIC DNA]</scope>
    <source>
        <strain evidence="4 7">AZ-TG73163</strain>
    </source>
</reference>